<dbReference type="InterPro" id="IPR006122">
    <property type="entry name" value="HMA_Cu_ion-bd"/>
</dbReference>
<dbReference type="PROSITE" id="PS01047">
    <property type="entry name" value="HMA_1"/>
    <property type="match status" value="1"/>
</dbReference>
<accession>A0A0G4IQI4</accession>
<keyword evidence="5 17" id="KW-0812">Transmembrane</keyword>
<dbReference type="OrthoDB" id="432719at2759"/>
<evidence type="ECO:0000256" key="12">
    <source>
        <dbReference type="ARBA" id="ARBA00022967"/>
    </source>
</evidence>
<evidence type="ECO:0000256" key="8">
    <source>
        <dbReference type="ARBA" id="ARBA00022741"/>
    </source>
</evidence>
<dbReference type="EMBL" id="CDSF01000079">
    <property type="protein sequence ID" value="CEO97485.1"/>
    <property type="molecule type" value="Genomic_DNA"/>
</dbReference>
<dbReference type="NCBIfam" id="TIGR00003">
    <property type="entry name" value="copper ion binding protein"/>
    <property type="match status" value="1"/>
</dbReference>
<dbReference type="FunFam" id="3.30.70.100:FF:000001">
    <property type="entry name" value="ATPase copper transporting beta"/>
    <property type="match status" value="2"/>
</dbReference>
<dbReference type="InterPro" id="IPR006121">
    <property type="entry name" value="HMA_dom"/>
</dbReference>
<dbReference type="Pfam" id="PF00403">
    <property type="entry name" value="HMA"/>
    <property type="match status" value="2"/>
</dbReference>
<dbReference type="GO" id="GO:0016020">
    <property type="term" value="C:membrane"/>
    <property type="evidence" value="ECO:0007669"/>
    <property type="project" value="UniProtKB-SubCell"/>
</dbReference>
<dbReference type="AlphaFoldDB" id="A0A0G4IQI4"/>
<dbReference type="SFLD" id="SFLDS00003">
    <property type="entry name" value="Haloacid_Dehalogenase"/>
    <property type="match status" value="1"/>
</dbReference>
<dbReference type="InterPro" id="IPR027256">
    <property type="entry name" value="P-typ_ATPase_IB"/>
</dbReference>
<comment type="subcellular location">
    <subcellularLocation>
        <location evidence="1">Endomembrane system</location>
        <topology evidence="1">Multi-pass membrane protein</topology>
    </subcellularLocation>
    <subcellularLocation>
        <location evidence="17">Membrane</location>
    </subcellularLocation>
</comment>
<dbReference type="PRINTS" id="PR00942">
    <property type="entry name" value="CUATPASEI"/>
</dbReference>
<keyword evidence="14" id="KW-0186">Copper</keyword>
<dbReference type="GO" id="GO:0043682">
    <property type="term" value="F:P-type divalent copper transporter activity"/>
    <property type="evidence" value="ECO:0007669"/>
    <property type="project" value="TreeGrafter"/>
</dbReference>
<feature type="transmembrane region" description="Helical" evidence="17">
    <location>
        <begin position="409"/>
        <end position="431"/>
    </location>
</feature>
<dbReference type="GO" id="GO:0012505">
    <property type="term" value="C:endomembrane system"/>
    <property type="evidence" value="ECO:0007669"/>
    <property type="project" value="UniProtKB-SubCell"/>
</dbReference>
<feature type="transmembrane region" description="Helical" evidence="17">
    <location>
        <begin position="332"/>
        <end position="351"/>
    </location>
</feature>
<reference evidence="20 22" key="2">
    <citation type="submission" date="2018-03" db="EMBL/GenBank/DDBJ databases">
        <authorList>
            <person name="Fogelqvist J."/>
        </authorList>
    </citation>
    <scope>NUCLEOTIDE SEQUENCE [LARGE SCALE GENOMIC DNA]</scope>
</reference>
<evidence type="ECO:0000256" key="14">
    <source>
        <dbReference type="ARBA" id="ARBA00023008"/>
    </source>
</evidence>
<dbReference type="GO" id="GO:0016887">
    <property type="term" value="F:ATP hydrolysis activity"/>
    <property type="evidence" value="ECO:0007669"/>
    <property type="project" value="InterPro"/>
</dbReference>
<evidence type="ECO:0000256" key="10">
    <source>
        <dbReference type="ARBA" id="ARBA00022840"/>
    </source>
</evidence>
<comment type="similarity">
    <text evidence="2 17">Belongs to the cation transport ATPase (P-type) (TC 3.A.3) family. Type IB subfamily.</text>
</comment>
<evidence type="ECO:0000256" key="11">
    <source>
        <dbReference type="ARBA" id="ARBA00022842"/>
    </source>
</evidence>
<dbReference type="PRINTS" id="PR00943">
    <property type="entry name" value="CUATPASE"/>
</dbReference>
<dbReference type="PRINTS" id="PR00119">
    <property type="entry name" value="CATATPASE"/>
</dbReference>
<dbReference type="Gene3D" id="2.70.150.10">
    <property type="entry name" value="Calcium-transporting ATPase, cytoplasmic transduction domain A"/>
    <property type="match status" value="1"/>
</dbReference>
<evidence type="ECO:0000256" key="15">
    <source>
        <dbReference type="ARBA" id="ARBA00023065"/>
    </source>
</evidence>
<feature type="transmembrane region" description="Helical" evidence="17">
    <location>
        <begin position="598"/>
        <end position="618"/>
    </location>
</feature>
<evidence type="ECO:0000256" key="17">
    <source>
        <dbReference type="RuleBase" id="RU362081"/>
    </source>
</evidence>
<dbReference type="InterPro" id="IPR023298">
    <property type="entry name" value="ATPase_P-typ_TM_dom_sf"/>
</dbReference>
<dbReference type="InterPro" id="IPR036163">
    <property type="entry name" value="HMA_dom_sf"/>
</dbReference>
<dbReference type="NCBIfam" id="TIGR01525">
    <property type="entry name" value="ATPase-IB_hvy"/>
    <property type="match status" value="1"/>
</dbReference>
<dbReference type="CDD" id="cd00371">
    <property type="entry name" value="HMA"/>
    <property type="match status" value="2"/>
</dbReference>
<dbReference type="PANTHER" id="PTHR43520:SF8">
    <property type="entry name" value="P-TYPE CU(+) TRANSPORTER"/>
    <property type="match status" value="1"/>
</dbReference>
<keyword evidence="11" id="KW-0460">Magnesium</keyword>
<evidence type="ECO:0000313" key="21">
    <source>
        <dbReference type="Proteomes" id="UP000039324"/>
    </source>
</evidence>
<dbReference type="FunFam" id="2.70.150.10:FF:000002">
    <property type="entry name" value="Copper-transporting ATPase 1, putative"/>
    <property type="match status" value="1"/>
</dbReference>
<dbReference type="EC" id="7.2.2.8" evidence="3"/>
<keyword evidence="16 17" id="KW-0472">Membrane</keyword>
<dbReference type="Gene3D" id="3.40.1110.10">
    <property type="entry name" value="Calcium-transporting ATPase, cytoplasmic domain N"/>
    <property type="match status" value="1"/>
</dbReference>
<dbReference type="Pfam" id="PF00122">
    <property type="entry name" value="E1-E2_ATPase"/>
    <property type="match status" value="1"/>
</dbReference>
<dbReference type="SUPFAM" id="SSF81653">
    <property type="entry name" value="Calcium ATPase, transduction domain A"/>
    <property type="match status" value="1"/>
</dbReference>
<keyword evidence="6 17" id="KW-0479">Metal-binding</keyword>
<evidence type="ECO:0000313" key="19">
    <source>
        <dbReference type="EMBL" id="CEO97485.1"/>
    </source>
</evidence>
<evidence type="ECO:0000256" key="9">
    <source>
        <dbReference type="ARBA" id="ARBA00022796"/>
    </source>
</evidence>
<geneLocation type="mitochondrion" evidence="20"/>
<dbReference type="InterPro" id="IPR023214">
    <property type="entry name" value="HAD_sf"/>
</dbReference>
<feature type="transmembrane region" description="Helical" evidence="17">
    <location>
        <begin position="991"/>
        <end position="1013"/>
    </location>
</feature>
<dbReference type="InterPro" id="IPR036412">
    <property type="entry name" value="HAD-like_sf"/>
</dbReference>
<keyword evidence="20" id="KW-0496">Mitochondrion</keyword>
<evidence type="ECO:0000256" key="6">
    <source>
        <dbReference type="ARBA" id="ARBA00022723"/>
    </source>
</evidence>
<evidence type="ECO:0000256" key="7">
    <source>
        <dbReference type="ARBA" id="ARBA00022737"/>
    </source>
</evidence>
<dbReference type="GO" id="GO:0005507">
    <property type="term" value="F:copper ion binding"/>
    <property type="evidence" value="ECO:0007669"/>
    <property type="project" value="InterPro"/>
</dbReference>
<keyword evidence="13 17" id="KW-1133">Transmembrane helix</keyword>
<keyword evidence="15" id="KW-0406">Ion transport</keyword>
<feature type="transmembrane region" description="Helical" evidence="17">
    <location>
        <begin position="443"/>
        <end position="461"/>
    </location>
</feature>
<dbReference type="Pfam" id="PF00702">
    <property type="entry name" value="Hydrolase"/>
    <property type="match status" value="1"/>
</dbReference>
<feature type="transmembrane region" description="Helical" evidence="17">
    <location>
        <begin position="638"/>
        <end position="660"/>
    </location>
</feature>
<keyword evidence="10 17" id="KW-0067">ATP-binding</keyword>
<dbReference type="SFLD" id="SFLDF00027">
    <property type="entry name" value="p-type_atpase"/>
    <property type="match status" value="1"/>
</dbReference>
<protein>
    <recommendedName>
        <fullName evidence="3">P-type Cu(+) transporter</fullName>
        <ecNumber evidence="3">7.2.2.8</ecNumber>
    </recommendedName>
</protein>
<dbReference type="GO" id="GO:0055070">
    <property type="term" value="P:copper ion homeostasis"/>
    <property type="evidence" value="ECO:0007669"/>
    <property type="project" value="TreeGrafter"/>
</dbReference>
<feature type="domain" description="HMA" evidence="18">
    <location>
        <begin position="244"/>
        <end position="310"/>
    </location>
</feature>
<dbReference type="SUPFAM" id="SSF55008">
    <property type="entry name" value="HMA, heavy metal-associated domain"/>
    <property type="match status" value="2"/>
</dbReference>
<dbReference type="NCBIfam" id="TIGR01494">
    <property type="entry name" value="ATPase_P-type"/>
    <property type="match status" value="2"/>
</dbReference>
<evidence type="ECO:0000256" key="4">
    <source>
        <dbReference type="ARBA" id="ARBA00022448"/>
    </source>
</evidence>
<dbReference type="OMA" id="HWMLPAW"/>
<evidence type="ECO:0000256" key="2">
    <source>
        <dbReference type="ARBA" id="ARBA00006024"/>
    </source>
</evidence>
<evidence type="ECO:0000313" key="22">
    <source>
        <dbReference type="Proteomes" id="UP000290189"/>
    </source>
</evidence>
<gene>
    <name evidence="19" type="ORF">PBRA_000830</name>
    <name evidence="20" type="ORF">PLBR_LOCUS5010</name>
</gene>
<evidence type="ECO:0000256" key="3">
    <source>
        <dbReference type="ARBA" id="ARBA00012517"/>
    </source>
</evidence>
<evidence type="ECO:0000313" key="20">
    <source>
        <dbReference type="EMBL" id="SPQ97795.1"/>
    </source>
</evidence>
<dbReference type="InterPro" id="IPR018303">
    <property type="entry name" value="ATPase_P-typ_P_site"/>
</dbReference>
<evidence type="ECO:0000256" key="1">
    <source>
        <dbReference type="ARBA" id="ARBA00004127"/>
    </source>
</evidence>
<evidence type="ECO:0000256" key="13">
    <source>
        <dbReference type="ARBA" id="ARBA00022989"/>
    </source>
</evidence>
<keyword evidence="4" id="KW-0813">Transport</keyword>
<dbReference type="InterPro" id="IPR008250">
    <property type="entry name" value="ATPase_P-typ_transduc_dom_A_sf"/>
</dbReference>
<dbReference type="SUPFAM" id="SSF81665">
    <property type="entry name" value="Calcium ATPase, transmembrane domain M"/>
    <property type="match status" value="1"/>
</dbReference>
<dbReference type="PROSITE" id="PS00154">
    <property type="entry name" value="ATPASE_E1_E2"/>
    <property type="match status" value="1"/>
</dbReference>
<keyword evidence="9" id="KW-0187">Copper transport</keyword>
<dbReference type="PANTHER" id="PTHR43520">
    <property type="entry name" value="ATP7, ISOFORM B"/>
    <property type="match status" value="1"/>
</dbReference>
<dbReference type="InterPro" id="IPR017969">
    <property type="entry name" value="Heavy-metal-associated_CS"/>
</dbReference>
<dbReference type="InterPro" id="IPR059000">
    <property type="entry name" value="ATPase_P-type_domA"/>
</dbReference>
<feature type="domain" description="HMA" evidence="18">
    <location>
        <begin position="163"/>
        <end position="231"/>
    </location>
</feature>
<dbReference type="SUPFAM" id="SSF56784">
    <property type="entry name" value="HAD-like"/>
    <property type="match status" value="1"/>
</dbReference>
<keyword evidence="12" id="KW-1278">Translocase</keyword>
<dbReference type="SFLD" id="SFLDG00002">
    <property type="entry name" value="C1.7:_P-type_atpase_like"/>
    <property type="match status" value="1"/>
</dbReference>
<sequence length="1048" mass="111452">MLSVNLLSGNGEGSKGDARQRVCEQCEDCTCVRCSCAFIVSQQRRKFVVVPAHVEYGDTRRRTHHRVLTREITRSLATRLPTFRSACLSANDPGEGPVAYLDIIFTAPVNDFEDVRQALSGCGCASVLLGNEISDLATMATPAAVYQANPDASAVSVQSAATVSSSFMISGMSCASCVRSIESLLKARPGVDRGSVAVSLLPQRVVLSHDSNIISPDEIARIIKDAGFNVVSRAIVEQRSANIAHVTLSVQGMTCASCVSAVENALGRQPGVKSVSASLLSKSASIDYDPSKVGIRDLIAFVDDCGYEASISTAGHTRSGDPEHRLYRHKMLLALGFAIPTFVFGMVPMFLRQSNAFARFLMDDILPGVAVHDVLLWILSTPVQFWLGRGFYIHSWKSITKLKTANMDVLVALGTTISYVFSVYAVIVNLATGAHLVDQYFETSVFLIFFILLGKFLEALAKGRLSQSISRLMALSPGTATLVLSFENPEAILETIDIPIDLVQVGDVVQVHAGARVPSDGVVVSGSSYVNESMLTGESIPVAKEPGDEVLGGTINETGTILVKVTRAGPDTALARIISLVENAQSSKAKVQIYADRISAVFVPFVLVVSLLTFLVWGSLATTGSFPSDWIPPGRTPVMFAVEFAVSVLVIACPCALGLATPTAIMVATGIAARHGVLLKGGGAALETARKVKILAFDKTGTLTQGRPKVIEAWISDDVCHQFPHIARDKASLWALVGTAASLSSHPLSRAVADHVRSVAGDAWSAPAAGCDVSGSREVPGKGLIASVKARVDDAFEVVIGSQSWLAEHGCVVSAASQDLRAHIEQWQTLGRSLVLVGISWPSEQIRRPGMVLAGLAIADPIRPEAPSVVSSLSKRGISVWMLTGDNDNTAQTVAHLIGIPPNNVISQVLPGDKAECVRSLQLQGEVVGMVGDGINDAIALAQADLGIAIGTGSDVAMESGQIILVKSDLRDVEVLLDLSRRTFSRIRWNFAWAFGFNCVGIPVAAGVLYPWLHVALVPWMAGLAMALSSVSVTVNSLLLELTYRIDR</sequence>
<evidence type="ECO:0000256" key="5">
    <source>
        <dbReference type="ARBA" id="ARBA00022692"/>
    </source>
</evidence>
<dbReference type="GO" id="GO:0140581">
    <property type="term" value="F:P-type monovalent copper transporter activity"/>
    <property type="evidence" value="ECO:0007669"/>
    <property type="project" value="UniProtKB-EC"/>
</dbReference>
<dbReference type="Gene3D" id="3.30.70.100">
    <property type="match status" value="2"/>
</dbReference>
<dbReference type="EMBL" id="OVEO01000008">
    <property type="protein sequence ID" value="SPQ97795.1"/>
    <property type="molecule type" value="Genomic_DNA"/>
</dbReference>
<dbReference type="PROSITE" id="PS50846">
    <property type="entry name" value="HMA_2"/>
    <property type="match status" value="2"/>
</dbReference>
<dbReference type="Proteomes" id="UP000039324">
    <property type="component" value="Unassembled WGS sequence"/>
</dbReference>
<dbReference type="STRING" id="37360.A0A0G4IQI4"/>
<evidence type="ECO:0000256" key="16">
    <source>
        <dbReference type="ARBA" id="ARBA00023136"/>
    </source>
</evidence>
<feature type="transmembrane region" description="Helical" evidence="17">
    <location>
        <begin position="1019"/>
        <end position="1040"/>
    </location>
</feature>
<dbReference type="Proteomes" id="UP000290189">
    <property type="component" value="Unassembled WGS sequence"/>
</dbReference>
<dbReference type="InterPro" id="IPR023299">
    <property type="entry name" value="ATPase_P-typ_cyto_dom_N"/>
</dbReference>
<feature type="transmembrane region" description="Helical" evidence="17">
    <location>
        <begin position="371"/>
        <end position="388"/>
    </location>
</feature>
<reference evidence="19 21" key="1">
    <citation type="submission" date="2015-02" db="EMBL/GenBank/DDBJ databases">
        <authorList>
            <person name="Chooi Y.-H."/>
        </authorList>
    </citation>
    <scope>NUCLEOTIDE SEQUENCE [LARGE SCALE GENOMIC DNA]</scope>
    <source>
        <strain evidence="19">E3</strain>
    </source>
</reference>
<name>A0A0G4IQI4_PLABS</name>
<dbReference type="Gene3D" id="3.40.50.1000">
    <property type="entry name" value="HAD superfamily/HAD-like"/>
    <property type="match status" value="1"/>
</dbReference>
<keyword evidence="21" id="KW-1185">Reference proteome</keyword>
<dbReference type="GO" id="GO:0005524">
    <property type="term" value="F:ATP binding"/>
    <property type="evidence" value="ECO:0007669"/>
    <property type="project" value="UniProtKB-UniRule"/>
</dbReference>
<dbReference type="InterPro" id="IPR001757">
    <property type="entry name" value="P_typ_ATPase"/>
</dbReference>
<dbReference type="InterPro" id="IPR044492">
    <property type="entry name" value="P_typ_ATPase_HD_dom"/>
</dbReference>
<keyword evidence="8 17" id="KW-0547">Nucleotide-binding</keyword>
<evidence type="ECO:0000259" key="18">
    <source>
        <dbReference type="PROSITE" id="PS50846"/>
    </source>
</evidence>
<keyword evidence="7" id="KW-0677">Repeat</keyword>
<dbReference type="CDD" id="cd02094">
    <property type="entry name" value="P-type_ATPase_Cu-like"/>
    <property type="match status" value="1"/>
</dbReference>
<organism evidence="19 21">
    <name type="scientific">Plasmodiophora brassicae</name>
    <name type="common">Clubroot disease agent</name>
    <dbReference type="NCBI Taxonomy" id="37360"/>
    <lineage>
        <taxon>Eukaryota</taxon>
        <taxon>Sar</taxon>
        <taxon>Rhizaria</taxon>
        <taxon>Endomyxa</taxon>
        <taxon>Phytomyxea</taxon>
        <taxon>Plasmodiophorida</taxon>
        <taxon>Plasmodiophoridae</taxon>
        <taxon>Plasmodiophora</taxon>
    </lineage>
</organism>
<proteinExistence type="inferred from homology"/>